<name>A0A8T0TU17_PANVG</name>
<feature type="compositionally biased region" description="Low complexity" evidence="1">
    <location>
        <begin position="176"/>
        <end position="196"/>
    </location>
</feature>
<reference evidence="2" key="1">
    <citation type="submission" date="2020-05" db="EMBL/GenBank/DDBJ databases">
        <title>WGS assembly of Panicum virgatum.</title>
        <authorList>
            <person name="Lovell J.T."/>
            <person name="Jenkins J."/>
            <person name="Shu S."/>
            <person name="Juenger T.E."/>
            <person name="Schmutz J."/>
        </authorList>
    </citation>
    <scope>NUCLEOTIDE SEQUENCE</scope>
    <source>
        <strain evidence="2">AP13</strain>
    </source>
</reference>
<accession>A0A8T0TU17</accession>
<protein>
    <submittedName>
        <fullName evidence="2">Uncharacterized protein</fullName>
    </submittedName>
</protein>
<evidence type="ECO:0000313" key="2">
    <source>
        <dbReference type="EMBL" id="KAG2612665.1"/>
    </source>
</evidence>
<sequence length="330" mass="37997">MTAGLVYDTFVEPHCPDRVMRQFGMRQMFSLPVPLHRVPRHEHGLSRLGQPCNDTWVNKLQPRVDLWVNADDDVVQPTGPHVPSFFHAYLTWYLPRTRPRITFVDSHPQPHMASLQDGYAYHRDETLTGVVALRLNNDCECALLRIRGNKLMTQMEQREAWTRARDASRFVINTLGQPPQSESSEGSSHPPSSVYSSWRPPLPHLQLCRTPQDPTSLWDLHRTCLWDIHRIWEPGHHTLPIPNSWDSTPMEILHSPWRIYVEVTSLTISISLGHHSWEGPATAIVGRAYIDPRGRLTSSAHRRFPRSFHLLCGSCLRTSAWKRTRTRRGG</sequence>
<feature type="region of interest" description="Disordered" evidence="1">
    <location>
        <begin position="175"/>
        <end position="196"/>
    </location>
</feature>
<dbReference type="AlphaFoldDB" id="A0A8T0TU17"/>
<dbReference type="Proteomes" id="UP000823388">
    <property type="component" value="Chromosome 4K"/>
</dbReference>
<keyword evidence="3" id="KW-1185">Reference proteome</keyword>
<evidence type="ECO:0000256" key="1">
    <source>
        <dbReference type="SAM" id="MobiDB-lite"/>
    </source>
</evidence>
<comment type="caution">
    <text evidence="2">The sequence shown here is derived from an EMBL/GenBank/DDBJ whole genome shotgun (WGS) entry which is preliminary data.</text>
</comment>
<dbReference type="EMBL" id="CM029043">
    <property type="protein sequence ID" value="KAG2612665.1"/>
    <property type="molecule type" value="Genomic_DNA"/>
</dbReference>
<organism evidence="2 3">
    <name type="scientific">Panicum virgatum</name>
    <name type="common">Blackwell switchgrass</name>
    <dbReference type="NCBI Taxonomy" id="38727"/>
    <lineage>
        <taxon>Eukaryota</taxon>
        <taxon>Viridiplantae</taxon>
        <taxon>Streptophyta</taxon>
        <taxon>Embryophyta</taxon>
        <taxon>Tracheophyta</taxon>
        <taxon>Spermatophyta</taxon>
        <taxon>Magnoliopsida</taxon>
        <taxon>Liliopsida</taxon>
        <taxon>Poales</taxon>
        <taxon>Poaceae</taxon>
        <taxon>PACMAD clade</taxon>
        <taxon>Panicoideae</taxon>
        <taxon>Panicodae</taxon>
        <taxon>Paniceae</taxon>
        <taxon>Panicinae</taxon>
        <taxon>Panicum</taxon>
        <taxon>Panicum sect. Hiantes</taxon>
    </lineage>
</organism>
<evidence type="ECO:0000313" key="3">
    <source>
        <dbReference type="Proteomes" id="UP000823388"/>
    </source>
</evidence>
<dbReference type="OrthoDB" id="971744at2759"/>
<proteinExistence type="predicted"/>
<gene>
    <name evidence="2" type="ORF">PVAP13_4KG317210</name>
</gene>